<dbReference type="PRINTS" id="PR00313">
    <property type="entry name" value="CABNDNGRPT"/>
</dbReference>
<comment type="caution">
    <text evidence="1">The sequence shown here is derived from an EMBL/GenBank/DDBJ whole genome shotgun (WGS) entry which is preliminary data.</text>
</comment>
<name>A0ABS1UWR6_9PROT</name>
<evidence type="ECO:0000313" key="1">
    <source>
        <dbReference type="EMBL" id="MBL6453916.1"/>
    </source>
</evidence>
<dbReference type="PROSITE" id="PS00330">
    <property type="entry name" value="HEMOLYSIN_CALCIUM"/>
    <property type="match status" value="2"/>
</dbReference>
<protein>
    <submittedName>
        <fullName evidence="1">Uncharacterized protein</fullName>
    </submittedName>
</protein>
<dbReference type="InterPro" id="IPR001343">
    <property type="entry name" value="Hemolysn_Ca-bd"/>
</dbReference>
<dbReference type="Gene3D" id="2.60.40.10">
    <property type="entry name" value="Immunoglobulins"/>
    <property type="match status" value="2"/>
</dbReference>
<dbReference type="InterPro" id="IPR018511">
    <property type="entry name" value="Hemolysin-typ_Ca-bd_CS"/>
</dbReference>
<dbReference type="Pfam" id="PF00353">
    <property type="entry name" value="HemolysinCabind"/>
    <property type="match status" value="2"/>
</dbReference>
<evidence type="ECO:0000313" key="2">
    <source>
        <dbReference type="Proteomes" id="UP000606490"/>
    </source>
</evidence>
<dbReference type="InterPro" id="IPR013783">
    <property type="entry name" value="Ig-like_fold"/>
</dbReference>
<dbReference type="InterPro" id="IPR011049">
    <property type="entry name" value="Serralysin-like_metalloprot_C"/>
</dbReference>
<dbReference type="RefSeq" id="WP_202823656.1">
    <property type="nucleotide sequence ID" value="NZ_JAEUXJ010000001.1"/>
</dbReference>
<dbReference type="EMBL" id="JAEUXJ010000001">
    <property type="protein sequence ID" value="MBL6453916.1"/>
    <property type="molecule type" value="Genomic_DNA"/>
</dbReference>
<dbReference type="Gene3D" id="2.150.10.10">
    <property type="entry name" value="Serralysin-like metalloprotease, C-terminal"/>
    <property type="match status" value="2"/>
</dbReference>
<organism evidence="1 2">
    <name type="scientific">Belnapia mucosa</name>
    <dbReference type="NCBI Taxonomy" id="2804532"/>
    <lineage>
        <taxon>Bacteria</taxon>
        <taxon>Pseudomonadati</taxon>
        <taxon>Pseudomonadota</taxon>
        <taxon>Alphaproteobacteria</taxon>
        <taxon>Acetobacterales</taxon>
        <taxon>Roseomonadaceae</taxon>
        <taxon>Belnapia</taxon>
    </lineage>
</organism>
<accession>A0ABS1UWR6</accession>
<proteinExistence type="predicted"/>
<sequence length="1026" mass="101167">MAMPPVIIGLRNDTGTPGDGITADSAPMLFGTATPEATVRLLLGGVQIGSATAGPDGIWQALANVIGEASVTLIARDAGGDSAPFRLAVDQTAPAAPLLTGFAGDTSGDRSQPIWQTVDTTPSVAGTAEPGAIIRAWDGNRLLATALAGAGGAWSLDLGSLPLGQYYAIGIEAEDGAGNTSTRTVVNLRLGETTVPVVTAIQAPAPGNYQPGQAIDITVQFNKPVVIHTGAGIPIPGLEVLVGDQILTAGYLASPAPHRLTFRLILPAGVSDGDGIGLGGLLGSITDTSNNPVSGGLAGVPDLSGVLVAADLTPPAIAAILGPAPGNHRAGDLLAFTLVFTEAVQLAGSGAPVLEVLIGGTTWQAALTGQPAPNRLAFGLVVEAEAVAQTGIALGRLLLDGATVTDRAGNAWSGALGTLPDFSSVFVQADFDPPAITSIALESGGPAGLGAMVVIALHLSEAVIAGPTTQLDLSVGGQAVTAAMLPGGTDPTLLRFGFIVSPGLLGQGFTLLGLEGAVQDAAGHVLLPGLPAAPSLAGLLLDGVVPEATLIAPATARFIPGQTLRLTLAVSEAVHLAPGDALPALLVGVGAAIRPAVFDAALSTSTKLVFSLAVQPGDLARSGITLLGLDDPAGRLQDAAGNPLHATLPSGPLAASLWPEDQQPPVLLRPEPPGHGAPFDLTLLFSEPLILSGGAPELDLLVDGVAMVAGLAGTPSPDRLAFHLDLAAAPQDVQILGLRLGSASLTDAAGNPWEGSGLGAVTLRYGGGGGPGDDLFIQDTPGPGPEVPPGDGHDTLLASVDATLPANVEALRLVGAARNGSGNAGDNSITGTAGANLLRGLGGDDSLDGGGGADLLIGGPGDDRYLIHGGGERVMERPGGGWDTVLANIPGGGATLPENVEALVLLGTTLFGRGNAGNNSLTGSASGNWLLGGAGADTLDGGGGSDTLFGGAGADLFLVGHGATLIGDFTPGADHLRLSGFANFAAVLAATTERAGSAVIDLGGGDSLTLLHVPKAALAAGDVLIG</sequence>
<gene>
    <name evidence="1" type="ORF">JMJ55_01190</name>
</gene>
<keyword evidence="2" id="KW-1185">Reference proteome</keyword>
<dbReference type="SUPFAM" id="SSF51120">
    <property type="entry name" value="beta-Roll"/>
    <property type="match status" value="2"/>
</dbReference>
<dbReference type="Proteomes" id="UP000606490">
    <property type="component" value="Unassembled WGS sequence"/>
</dbReference>
<reference evidence="1 2" key="1">
    <citation type="submission" date="2021-01" db="EMBL/GenBank/DDBJ databases">
        <title>Belnapia mucosa sp. nov. and Belnapia arida sp. nov., isolated from the Tabernas Desert (Almeria, Spain).</title>
        <authorList>
            <person name="Molina-Menor E."/>
            <person name="Vidal-Verdu A."/>
            <person name="Calonge A."/>
            <person name="Satari L."/>
            <person name="Pereto Magraner J."/>
            <person name="Porcar Miralles M."/>
        </authorList>
    </citation>
    <scope>NUCLEOTIDE SEQUENCE [LARGE SCALE GENOMIC DNA]</scope>
    <source>
        <strain evidence="1 2">T6</strain>
    </source>
</reference>